<gene>
    <name evidence="1" type="ORF">MTR67_009370</name>
</gene>
<reference evidence="1" key="1">
    <citation type="submission" date="2023-08" db="EMBL/GenBank/DDBJ databases">
        <title>A de novo genome assembly of Solanum verrucosum Schlechtendal, a Mexican diploid species geographically isolated from the other diploid A-genome species in potato relatives.</title>
        <authorList>
            <person name="Hosaka K."/>
        </authorList>
    </citation>
    <scope>NUCLEOTIDE SEQUENCE</scope>
    <source>
        <tissue evidence="1">Young leaves</tissue>
    </source>
</reference>
<evidence type="ECO:0000313" key="1">
    <source>
        <dbReference type="EMBL" id="WMV15985.1"/>
    </source>
</evidence>
<proteinExistence type="predicted"/>
<name>A0AAF0TK79_SOLVR</name>
<evidence type="ECO:0000313" key="2">
    <source>
        <dbReference type="Proteomes" id="UP001234989"/>
    </source>
</evidence>
<dbReference type="Proteomes" id="UP001234989">
    <property type="component" value="Chromosome 2"/>
</dbReference>
<protein>
    <submittedName>
        <fullName evidence="1">Uncharacterized protein</fullName>
    </submittedName>
</protein>
<accession>A0AAF0TK79</accession>
<keyword evidence="2" id="KW-1185">Reference proteome</keyword>
<organism evidence="1 2">
    <name type="scientific">Solanum verrucosum</name>
    <dbReference type="NCBI Taxonomy" id="315347"/>
    <lineage>
        <taxon>Eukaryota</taxon>
        <taxon>Viridiplantae</taxon>
        <taxon>Streptophyta</taxon>
        <taxon>Embryophyta</taxon>
        <taxon>Tracheophyta</taxon>
        <taxon>Spermatophyta</taxon>
        <taxon>Magnoliopsida</taxon>
        <taxon>eudicotyledons</taxon>
        <taxon>Gunneridae</taxon>
        <taxon>Pentapetalae</taxon>
        <taxon>asterids</taxon>
        <taxon>lamiids</taxon>
        <taxon>Solanales</taxon>
        <taxon>Solanaceae</taxon>
        <taxon>Solanoideae</taxon>
        <taxon>Solaneae</taxon>
        <taxon>Solanum</taxon>
    </lineage>
</organism>
<dbReference type="AlphaFoldDB" id="A0AAF0TK79"/>
<dbReference type="EMBL" id="CP133613">
    <property type="protein sequence ID" value="WMV15985.1"/>
    <property type="molecule type" value="Genomic_DNA"/>
</dbReference>
<sequence>MPVGMHLIMMQTQVTKISIQRAVYPVMLWGLSQHPSHLPLS</sequence>